<dbReference type="RefSeq" id="WP_268781257.1">
    <property type="nucleotide sequence ID" value="NZ_JAPRAT010000038.1"/>
</dbReference>
<dbReference type="EMBL" id="JAPRAT010000038">
    <property type="protein sequence ID" value="MCZ0704484.1"/>
    <property type="molecule type" value="Genomic_DNA"/>
</dbReference>
<feature type="region of interest" description="Disordered" evidence="1">
    <location>
        <begin position="1"/>
        <end position="23"/>
    </location>
</feature>
<evidence type="ECO:0000256" key="1">
    <source>
        <dbReference type="SAM" id="MobiDB-lite"/>
    </source>
</evidence>
<evidence type="ECO:0000313" key="2">
    <source>
        <dbReference type="EMBL" id="MCZ0704484.1"/>
    </source>
</evidence>
<evidence type="ECO:0000313" key="3">
    <source>
        <dbReference type="Proteomes" id="UP001084197"/>
    </source>
</evidence>
<proteinExistence type="predicted"/>
<dbReference type="Proteomes" id="UP001084197">
    <property type="component" value="Unassembled WGS sequence"/>
</dbReference>
<sequence length="186" mass="21756">MAKKKNKSNTPRRKRMKRSSRLQAAKHWIPKYNGKNLVSGYSNYFAVDKLCAVKELEMLGHTFSDKYKQELKDNMIRRQVNKERRRTEHRKRELEMDLFEESDETFAFIAGYTSGGASYGITWEEWGDIEKGEEDLESSFEEDEVEGENGVNVVRDEEKNNVQIKEGAFSNNQKSVIEIEEDDLPF</sequence>
<comment type="caution">
    <text evidence="2">The sequence shown here is derived from an EMBL/GenBank/DDBJ whole genome shotgun (WGS) entry which is preliminary data.</text>
</comment>
<accession>A0A9J6RGF0</accession>
<feature type="compositionally biased region" description="Basic residues" evidence="1">
    <location>
        <begin position="1"/>
        <end position="20"/>
    </location>
</feature>
<name>A0A9J6RGF0_9BACI</name>
<keyword evidence="3" id="KW-1185">Reference proteome</keyword>
<reference evidence="2" key="1">
    <citation type="submission" date="2022-11" db="EMBL/GenBank/DDBJ databases">
        <title>WGS of Natronobacillus azotifigens 24KS-1, an anaerobic diazotrophic haloalkaliphile from soda-rich habitats.</title>
        <authorList>
            <person name="Sorokin D.Y."/>
            <person name="Merkel A.Y."/>
        </authorList>
    </citation>
    <scope>NUCLEOTIDE SEQUENCE</scope>
    <source>
        <strain evidence="2">24KS-1</strain>
    </source>
</reference>
<gene>
    <name evidence="2" type="ORF">OWO01_14835</name>
</gene>
<organism evidence="2 3">
    <name type="scientific">Natronobacillus azotifigens</name>
    <dbReference type="NCBI Taxonomy" id="472978"/>
    <lineage>
        <taxon>Bacteria</taxon>
        <taxon>Bacillati</taxon>
        <taxon>Bacillota</taxon>
        <taxon>Bacilli</taxon>
        <taxon>Bacillales</taxon>
        <taxon>Bacillaceae</taxon>
        <taxon>Natronobacillus</taxon>
    </lineage>
</organism>
<protein>
    <submittedName>
        <fullName evidence="2">Uncharacterized protein</fullName>
    </submittedName>
</protein>
<dbReference type="AlphaFoldDB" id="A0A9J6RGF0"/>